<accession>A0A1F6PA27</accession>
<reference evidence="3 4" key="1">
    <citation type="journal article" date="2016" name="Nat. Commun.">
        <title>Thousands of microbial genomes shed light on interconnected biogeochemical processes in an aquifer system.</title>
        <authorList>
            <person name="Anantharaman K."/>
            <person name="Brown C.T."/>
            <person name="Hug L.A."/>
            <person name="Sharon I."/>
            <person name="Castelle C.J."/>
            <person name="Probst A.J."/>
            <person name="Thomas B.C."/>
            <person name="Singh A."/>
            <person name="Wilkins M.J."/>
            <person name="Karaoz U."/>
            <person name="Brodie E.L."/>
            <person name="Williams K.H."/>
            <person name="Hubbard S.S."/>
            <person name="Banfield J.F."/>
        </authorList>
    </citation>
    <scope>NUCLEOTIDE SEQUENCE [LARGE SCALE GENOMIC DNA]</scope>
</reference>
<dbReference type="EMBL" id="MFRA01000003">
    <property type="protein sequence ID" value="OGH93037.1"/>
    <property type="molecule type" value="Genomic_DNA"/>
</dbReference>
<dbReference type="Proteomes" id="UP000176634">
    <property type="component" value="Unassembled WGS sequence"/>
</dbReference>
<evidence type="ECO:0000256" key="2">
    <source>
        <dbReference type="SAM" id="Phobius"/>
    </source>
</evidence>
<dbReference type="AlphaFoldDB" id="A0A1F6PA27"/>
<sequence length="139" mass="16170">MFQTTGGYVFVVLAGSIYYLSSYLFFYTHFVTFHLDMWIVTNDRLLDMEQKSLFYRTVSEVDLYQIQDASSEVHGFFPSIFHYGNIILQTAGPVPKFLFKNVSRPDQLREQILQLSAEDKKFHDKHHDNTPPISTPPTP</sequence>
<feature type="compositionally biased region" description="Basic and acidic residues" evidence="1">
    <location>
        <begin position="120"/>
        <end position="129"/>
    </location>
</feature>
<proteinExistence type="predicted"/>
<feature type="region of interest" description="Disordered" evidence="1">
    <location>
        <begin position="120"/>
        <end position="139"/>
    </location>
</feature>
<keyword evidence="2" id="KW-0472">Membrane</keyword>
<dbReference type="STRING" id="1798705.A2563_04640"/>
<name>A0A1F6PA27_9BACT</name>
<keyword evidence="2" id="KW-1133">Transmembrane helix</keyword>
<protein>
    <submittedName>
        <fullName evidence="3">Uncharacterized protein</fullName>
    </submittedName>
</protein>
<comment type="caution">
    <text evidence="3">The sequence shown here is derived from an EMBL/GenBank/DDBJ whole genome shotgun (WGS) entry which is preliminary data.</text>
</comment>
<evidence type="ECO:0000313" key="4">
    <source>
        <dbReference type="Proteomes" id="UP000176634"/>
    </source>
</evidence>
<evidence type="ECO:0000313" key="3">
    <source>
        <dbReference type="EMBL" id="OGH93037.1"/>
    </source>
</evidence>
<keyword evidence="2" id="KW-0812">Transmembrane</keyword>
<feature type="transmembrane region" description="Helical" evidence="2">
    <location>
        <begin position="6"/>
        <end position="27"/>
    </location>
</feature>
<organism evidence="3 4">
    <name type="scientific">Candidatus Magasanikbacteria bacterium RIFOXYD1_FULL_40_23</name>
    <dbReference type="NCBI Taxonomy" id="1798705"/>
    <lineage>
        <taxon>Bacteria</taxon>
        <taxon>Candidatus Magasanikiibacteriota</taxon>
    </lineage>
</organism>
<gene>
    <name evidence="3" type="ORF">A2563_04640</name>
</gene>
<evidence type="ECO:0000256" key="1">
    <source>
        <dbReference type="SAM" id="MobiDB-lite"/>
    </source>
</evidence>